<evidence type="ECO:0000256" key="6">
    <source>
        <dbReference type="ARBA" id="ARBA00044504"/>
    </source>
</evidence>
<feature type="transmembrane region" description="Helical" evidence="7">
    <location>
        <begin position="52"/>
        <end position="76"/>
    </location>
</feature>
<reference evidence="8 9" key="1">
    <citation type="submission" date="2024-02" db="EMBL/GenBank/DDBJ databases">
        <authorList>
            <person name="Vignale AGUSTIN F."/>
            <person name="Sosa J E."/>
            <person name="Modenutti C."/>
        </authorList>
    </citation>
    <scope>NUCLEOTIDE SEQUENCE [LARGE SCALE GENOMIC DNA]</scope>
</reference>
<organism evidence="8 9">
    <name type="scientific">Ilex paraguariensis</name>
    <name type="common">yerba mate</name>
    <dbReference type="NCBI Taxonomy" id="185542"/>
    <lineage>
        <taxon>Eukaryota</taxon>
        <taxon>Viridiplantae</taxon>
        <taxon>Streptophyta</taxon>
        <taxon>Embryophyta</taxon>
        <taxon>Tracheophyta</taxon>
        <taxon>Spermatophyta</taxon>
        <taxon>Magnoliopsida</taxon>
        <taxon>eudicotyledons</taxon>
        <taxon>Gunneridae</taxon>
        <taxon>Pentapetalae</taxon>
        <taxon>asterids</taxon>
        <taxon>campanulids</taxon>
        <taxon>Aquifoliales</taxon>
        <taxon>Aquifoliaceae</taxon>
        <taxon>Ilex</taxon>
    </lineage>
</organism>
<feature type="transmembrane region" description="Helical" evidence="7">
    <location>
        <begin position="25"/>
        <end position="45"/>
    </location>
</feature>
<accession>A0ABC8R5F4</accession>
<evidence type="ECO:0000313" key="8">
    <source>
        <dbReference type="EMBL" id="CAK9140241.1"/>
    </source>
</evidence>
<comment type="similarity">
    <text evidence="6">Belongs to the major facilitator superfamily. Phosphate:H(+) symporter (TC 2.A.1.9) family.</text>
</comment>
<dbReference type="InterPro" id="IPR000109">
    <property type="entry name" value="POT_fam"/>
</dbReference>
<dbReference type="PANTHER" id="PTHR11654">
    <property type="entry name" value="OLIGOPEPTIDE TRANSPORTER-RELATED"/>
    <property type="match status" value="1"/>
</dbReference>
<dbReference type="AlphaFoldDB" id="A0ABC8R5F4"/>
<evidence type="ECO:0000256" key="3">
    <source>
        <dbReference type="ARBA" id="ARBA00022692"/>
    </source>
</evidence>
<comment type="caution">
    <text evidence="8">The sequence shown here is derived from an EMBL/GenBank/DDBJ whole genome shotgun (WGS) entry which is preliminary data.</text>
</comment>
<proteinExistence type="inferred from homology"/>
<dbReference type="Gene3D" id="1.20.1250.20">
    <property type="entry name" value="MFS general substrate transporter like domains"/>
    <property type="match status" value="1"/>
</dbReference>
<dbReference type="Proteomes" id="UP001642360">
    <property type="component" value="Unassembled WGS sequence"/>
</dbReference>
<comment type="similarity">
    <text evidence="2">Belongs to the major facilitator superfamily. Proton-dependent oligopeptide transporter (POT/PTR) (TC 2.A.17) family.</text>
</comment>
<feature type="transmembrane region" description="Helical" evidence="7">
    <location>
        <begin position="321"/>
        <end position="341"/>
    </location>
</feature>
<gene>
    <name evidence="8" type="ORF">ILEXP_LOCUS7682</name>
</gene>
<keyword evidence="5 7" id="KW-0472">Membrane</keyword>
<comment type="subcellular location">
    <subcellularLocation>
        <location evidence="1">Membrane</location>
        <topology evidence="1">Multi-pass membrane protein</topology>
    </subcellularLocation>
</comment>
<protein>
    <submittedName>
        <fullName evidence="8">Uncharacterized protein</fullName>
    </submittedName>
</protein>
<evidence type="ECO:0000256" key="1">
    <source>
        <dbReference type="ARBA" id="ARBA00004141"/>
    </source>
</evidence>
<feature type="transmembrane region" description="Helical" evidence="7">
    <location>
        <begin position="159"/>
        <end position="181"/>
    </location>
</feature>
<evidence type="ECO:0000256" key="4">
    <source>
        <dbReference type="ARBA" id="ARBA00022989"/>
    </source>
</evidence>
<dbReference type="InterPro" id="IPR036259">
    <property type="entry name" value="MFS_trans_sf"/>
</dbReference>
<evidence type="ECO:0000256" key="7">
    <source>
        <dbReference type="SAM" id="Phobius"/>
    </source>
</evidence>
<dbReference type="Pfam" id="PF00854">
    <property type="entry name" value="PTR2"/>
    <property type="match status" value="1"/>
</dbReference>
<dbReference type="GO" id="GO:0016020">
    <property type="term" value="C:membrane"/>
    <property type="evidence" value="ECO:0007669"/>
    <property type="project" value="UniProtKB-SubCell"/>
</dbReference>
<keyword evidence="4 7" id="KW-1133">Transmembrane helix</keyword>
<evidence type="ECO:0000256" key="2">
    <source>
        <dbReference type="ARBA" id="ARBA00005982"/>
    </source>
</evidence>
<name>A0ABC8R5F4_9AQUA</name>
<feature type="transmembrane region" description="Helical" evidence="7">
    <location>
        <begin position="353"/>
        <end position="377"/>
    </location>
</feature>
<keyword evidence="9" id="KW-1185">Reference proteome</keyword>
<evidence type="ECO:0000313" key="9">
    <source>
        <dbReference type="Proteomes" id="UP001642360"/>
    </source>
</evidence>
<dbReference type="EMBL" id="CAUOFW020001025">
    <property type="protein sequence ID" value="CAK9140241.1"/>
    <property type="molecule type" value="Genomic_DNA"/>
</dbReference>
<evidence type="ECO:0000256" key="5">
    <source>
        <dbReference type="ARBA" id="ARBA00023136"/>
    </source>
</evidence>
<keyword evidence="3 7" id="KW-0812">Transmembrane</keyword>
<sequence length="402" mass="45277">MEDSSDSKKKTMEEDEKKVEALTDVWWWVSGSLGAVLALVVSAFVGSWLTKFIISACVMGFIFMLFLSGVTCYQYHKDQNEPSGSSLVVVFRVVKAAISNRHLPMIKKIDSDPVTSSPEIPCTRWIDKAISSILTGEAEEETVCTATQVKEVKELIGMIPMWAIFFLYCIVKATGSTFFVLQFDNLDPSIGGFKVPLIAFFLIQPASEYTIKYLYQLVVQKWWSNAQPLRVMKVKIGLGIWCSFLSCVTARLVEARRLSLIEERGYGDYDDQTINMSVFWLAPQFCLLGFMQGLTEDGVVDFYYYKVAASLKSYGPSFNEFVIGIGKFISVFYVLTFKTWFGHTINSSHLDNYYGILAILSLGNLVIIYGYVSVYVYRDVEGEDKSLHSTMEEVVTQADAAE</sequence>